<dbReference type="InterPro" id="IPR013328">
    <property type="entry name" value="6PGD_dom2"/>
</dbReference>
<dbReference type="Pfam" id="PF01232">
    <property type="entry name" value="Mannitol_dh"/>
    <property type="match status" value="1"/>
</dbReference>
<evidence type="ECO:0000259" key="2">
    <source>
        <dbReference type="Pfam" id="PF01232"/>
    </source>
</evidence>
<evidence type="ECO:0000313" key="4">
    <source>
        <dbReference type="EMBL" id="QIE55244.1"/>
    </source>
</evidence>
<evidence type="ECO:0000256" key="1">
    <source>
        <dbReference type="ARBA" id="ARBA00023002"/>
    </source>
</evidence>
<dbReference type="InterPro" id="IPR013118">
    <property type="entry name" value="Mannitol_DH_C"/>
</dbReference>
<feature type="domain" description="Mannitol dehydrogenase N-terminal" evidence="2">
    <location>
        <begin position="41"/>
        <end position="286"/>
    </location>
</feature>
<dbReference type="PRINTS" id="PR00084">
    <property type="entry name" value="MTLDHDRGNASE"/>
</dbReference>
<sequence>MTSLTGSPNRLIDFDRRARTRPVNPSAPRLARSAAARPGAGIVHLGLGAFFRAHGAFYIAEAIAKSGGDWGVVGLSLMNPAMRDRLAPQDFAYTAVDLGPEGEIPRVVEVVRDVLVARENPEAALAAMADPAIRIVSLTVTEKGYCHEPATGRLNPDHPDIVHDLANPAAPRSAPGYLVRALARRREAGLRPFTVLTCDNLPQNGRVVRSVVLDLAAAVDPALADWIAAEGRFPATMVDRIVPATSAADIARVTELTGFADAAPVVHEPFRQWVIEDDFVDGARPDLAAAGARMVKDVAAFEHMKLRMLNGAHSALSYLGYLGGHETIAETVADPVYARFVKRLWRDEIIPALTPPPGEDLHAYADALFSRFANPAIRHRTWQIAMDGSQKLPQRILGTIAENRVAGRPCPGLHLAVAAWMRYVGGVDEKDDPIDVRDPLAERLRALSDAAPDGPAKVAALLGLRQIFTPEQAAAMRDDVSAAYATLTRLGARAAIEGAA</sequence>
<dbReference type="Gene3D" id="1.10.1040.10">
    <property type="entry name" value="N-(1-d-carboxylethyl)-l-norvaline Dehydrogenase, domain 2"/>
    <property type="match status" value="1"/>
</dbReference>
<dbReference type="AlphaFoldDB" id="A0A7L5BZD5"/>
<dbReference type="EMBL" id="CP049056">
    <property type="protein sequence ID" value="QIE55244.1"/>
    <property type="molecule type" value="Genomic_DNA"/>
</dbReference>
<dbReference type="SUPFAM" id="SSF48179">
    <property type="entry name" value="6-phosphogluconate dehydrogenase C-terminal domain-like"/>
    <property type="match status" value="1"/>
</dbReference>
<dbReference type="InterPro" id="IPR036291">
    <property type="entry name" value="NAD(P)-bd_dom_sf"/>
</dbReference>
<dbReference type="Pfam" id="PF08125">
    <property type="entry name" value="Mannitol_dh_C"/>
    <property type="match status" value="1"/>
</dbReference>
<dbReference type="SUPFAM" id="SSF51735">
    <property type="entry name" value="NAD(P)-binding Rossmann-fold domains"/>
    <property type="match status" value="1"/>
</dbReference>
<dbReference type="InterPro" id="IPR013131">
    <property type="entry name" value="Mannitol_DH_N"/>
</dbReference>
<dbReference type="GO" id="GO:0016616">
    <property type="term" value="F:oxidoreductase activity, acting on the CH-OH group of donors, NAD or NADP as acceptor"/>
    <property type="evidence" value="ECO:0007669"/>
    <property type="project" value="TreeGrafter"/>
</dbReference>
<proteinExistence type="predicted"/>
<dbReference type="PANTHER" id="PTHR43362:SF1">
    <property type="entry name" value="MANNITOL DEHYDROGENASE 2-RELATED"/>
    <property type="match status" value="1"/>
</dbReference>
<dbReference type="KEGG" id="hdh:G5B40_07120"/>
<accession>A0A7L5BZD5</accession>
<dbReference type="InterPro" id="IPR000669">
    <property type="entry name" value="Mannitol_DH"/>
</dbReference>
<gene>
    <name evidence="4" type="ORF">G5B40_07120</name>
</gene>
<dbReference type="Gene3D" id="3.40.50.720">
    <property type="entry name" value="NAD(P)-binding Rossmann-like Domain"/>
    <property type="match status" value="1"/>
</dbReference>
<name>A0A7L5BZD5_9RHOB</name>
<dbReference type="InterPro" id="IPR050988">
    <property type="entry name" value="Mannitol_DH/Oxidoreductase"/>
</dbReference>
<dbReference type="PANTHER" id="PTHR43362">
    <property type="entry name" value="MANNITOL DEHYDROGENASE DSF1-RELATED"/>
    <property type="match status" value="1"/>
</dbReference>
<evidence type="ECO:0000313" key="5">
    <source>
        <dbReference type="Proteomes" id="UP000503336"/>
    </source>
</evidence>
<organism evidence="4 5">
    <name type="scientific">Pikeienuella piscinae</name>
    <dbReference type="NCBI Taxonomy" id="2748098"/>
    <lineage>
        <taxon>Bacteria</taxon>
        <taxon>Pseudomonadati</taxon>
        <taxon>Pseudomonadota</taxon>
        <taxon>Alphaproteobacteria</taxon>
        <taxon>Rhodobacterales</taxon>
        <taxon>Paracoccaceae</taxon>
        <taxon>Pikeienuella</taxon>
    </lineage>
</organism>
<reference evidence="4 5" key="1">
    <citation type="submission" date="2020-02" db="EMBL/GenBank/DDBJ databases">
        <title>complete genome sequence of Rhodobacteraceae bacterium.</title>
        <authorList>
            <person name="Park J."/>
            <person name="Kim Y.-S."/>
            <person name="Kim K.-H."/>
        </authorList>
    </citation>
    <scope>NUCLEOTIDE SEQUENCE [LARGE SCALE GENOMIC DNA]</scope>
    <source>
        <strain evidence="4 5">RR4-56</strain>
    </source>
</reference>
<feature type="domain" description="Mannitol dehydrogenase C-terminal" evidence="3">
    <location>
        <begin position="297"/>
        <end position="481"/>
    </location>
</feature>
<dbReference type="Proteomes" id="UP000503336">
    <property type="component" value="Chromosome"/>
</dbReference>
<evidence type="ECO:0000259" key="3">
    <source>
        <dbReference type="Pfam" id="PF08125"/>
    </source>
</evidence>
<keyword evidence="5" id="KW-1185">Reference proteome</keyword>
<keyword evidence="1" id="KW-0560">Oxidoreductase</keyword>
<protein>
    <submittedName>
        <fullName evidence="4">Mannitol dehydrogenase family protein</fullName>
    </submittedName>
</protein>
<dbReference type="InterPro" id="IPR008927">
    <property type="entry name" value="6-PGluconate_DH-like_C_sf"/>
</dbReference>